<evidence type="ECO:0000256" key="1">
    <source>
        <dbReference type="SAM" id="MobiDB-lite"/>
    </source>
</evidence>
<evidence type="ECO:0008006" key="6">
    <source>
        <dbReference type="Google" id="ProtNLM"/>
    </source>
</evidence>
<evidence type="ECO:0000313" key="5">
    <source>
        <dbReference type="Proteomes" id="UP000278422"/>
    </source>
</evidence>
<dbReference type="SUPFAM" id="SSF55486">
    <property type="entry name" value="Metalloproteases ('zincins'), catalytic domain"/>
    <property type="match status" value="1"/>
</dbReference>
<evidence type="ECO:0000313" key="4">
    <source>
        <dbReference type="Proteomes" id="UP000276526"/>
    </source>
</evidence>
<keyword evidence="5" id="KW-1185">Reference proteome</keyword>
<evidence type="ECO:0000313" key="3">
    <source>
        <dbReference type="EMBL" id="RRQ03437.1"/>
    </source>
</evidence>
<dbReference type="CDD" id="cd12954">
    <property type="entry name" value="MMP_TTHA0227_like_1"/>
    <property type="match status" value="1"/>
</dbReference>
<dbReference type="InterPro" id="IPR038555">
    <property type="entry name" value="Zincin_1_sf"/>
</dbReference>
<dbReference type="RefSeq" id="WP_010266885.1">
    <property type="nucleotide sequence ID" value="NZ_CP066067.1"/>
</dbReference>
<dbReference type="EMBL" id="PQNK01000006">
    <property type="protein sequence ID" value="RRO86859.1"/>
    <property type="molecule type" value="Genomic_DNA"/>
</dbReference>
<dbReference type="OrthoDB" id="4966605at2"/>
<evidence type="ECO:0000313" key="2">
    <source>
        <dbReference type="EMBL" id="RRO86859.1"/>
    </source>
</evidence>
<protein>
    <recommendedName>
        <fullName evidence="6">Peptidase</fullName>
    </recommendedName>
</protein>
<dbReference type="Gene3D" id="3.30.2010.20">
    <property type="match status" value="1"/>
</dbReference>
<dbReference type="GeneID" id="60807942"/>
<accession>A0A3R8R4S0</accession>
<proteinExistence type="predicted"/>
<organism evidence="3 5">
    <name type="scientific">Corynebacterium bovis</name>
    <dbReference type="NCBI Taxonomy" id="36808"/>
    <lineage>
        <taxon>Bacteria</taxon>
        <taxon>Bacillati</taxon>
        <taxon>Actinomycetota</taxon>
        <taxon>Actinomycetes</taxon>
        <taxon>Mycobacteriales</taxon>
        <taxon>Corynebacteriaceae</taxon>
        <taxon>Corynebacterium</taxon>
    </lineage>
</organism>
<reference evidence="4 5" key="1">
    <citation type="submission" date="2018-01" db="EMBL/GenBank/DDBJ databases">
        <title>Twenty Corynebacterium bovis Genomes.</title>
        <authorList>
            <person name="Gulvik C.A."/>
        </authorList>
    </citation>
    <scope>NUCLEOTIDE SEQUENCE [LARGE SCALE GENOMIC DNA]</scope>
    <source>
        <strain evidence="3 5">16-2004</strain>
        <strain evidence="2 4">F6900</strain>
    </source>
</reference>
<sequence>MGHVTKMRSDPRGHGARGVLMPPLPRSRTRGQRFDAAVLDVYADVLDRFGDRMDGLDIAVDVVPRMRIDATDGPWPEDVVADGAVPLGRLVPAGVDAQGAPTRPRLIIFRRPVEHRAPTATLLDEWLRFVIAQLVAVYLNTTPEQVDPGFTWD</sequence>
<dbReference type="Proteomes" id="UP000276526">
    <property type="component" value="Unassembled WGS sequence"/>
</dbReference>
<feature type="region of interest" description="Disordered" evidence="1">
    <location>
        <begin position="1"/>
        <end position="26"/>
    </location>
</feature>
<comment type="caution">
    <text evidence="3">The sequence shown here is derived from an EMBL/GenBank/DDBJ whole genome shotgun (WGS) entry which is preliminary data.</text>
</comment>
<dbReference type="EMBL" id="PQNQ01000018">
    <property type="protein sequence ID" value="RRQ03437.1"/>
    <property type="molecule type" value="Genomic_DNA"/>
</dbReference>
<dbReference type="Proteomes" id="UP000278422">
    <property type="component" value="Unassembled WGS sequence"/>
</dbReference>
<name>A0A3R8R4S0_9CORY</name>
<gene>
    <name evidence="3" type="ORF">CXF42_07075</name>
    <name evidence="2" type="ORF">CXF48_04795</name>
</gene>
<dbReference type="AlphaFoldDB" id="A0A3R8R4S0"/>